<keyword evidence="1" id="KW-0812">Transmembrane</keyword>
<feature type="transmembrane region" description="Helical" evidence="1">
    <location>
        <begin position="12"/>
        <end position="31"/>
    </location>
</feature>
<comment type="caution">
    <text evidence="2">The sequence shown here is derived from an EMBL/GenBank/DDBJ whole genome shotgun (WGS) entry which is preliminary data.</text>
</comment>
<accession>A0A8J8NHQ9</accession>
<sequence>MVFRKSFYYSQVFFFNKLQLILLIKTLFLVLPMQNLQMKEIHHQKTSNNPSKQYFIIDLLQKRFLKIKQRRFFRNVALQKSLNFNQFSQIQIHLKMVCFYFALILQLPWYQTTALFKTWDIKIQCHTFQNIIINYQPLKIILLI</sequence>
<organism evidence="2 3">
    <name type="scientific">Halteria grandinella</name>
    <dbReference type="NCBI Taxonomy" id="5974"/>
    <lineage>
        <taxon>Eukaryota</taxon>
        <taxon>Sar</taxon>
        <taxon>Alveolata</taxon>
        <taxon>Ciliophora</taxon>
        <taxon>Intramacronucleata</taxon>
        <taxon>Spirotrichea</taxon>
        <taxon>Stichotrichia</taxon>
        <taxon>Sporadotrichida</taxon>
        <taxon>Halteriidae</taxon>
        <taxon>Halteria</taxon>
    </lineage>
</organism>
<name>A0A8J8NHQ9_HALGN</name>
<evidence type="ECO:0000256" key="1">
    <source>
        <dbReference type="SAM" id="Phobius"/>
    </source>
</evidence>
<proteinExistence type="predicted"/>
<dbReference type="EMBL" id="RRYP01016659">
    <property type="protein sequence ID" value="TNV74756.1"/>
    <property type="molecule type" value="Genomic_DNA"/>
</dbReference>
<evidence type="ECO:0008006" key="4">
    <source>
        <dbReference type="Google" id="ProtNLM"/>
    </source>
</evidence>
<protein>
    <recommendedName>
        <fullName evidence="4">Transmembrane protein</fullName>
    </recommendedName>
</protein>
<gene>
    <name evidence="2" type="ORF">FGO68_gene14871</name>
</gene>
<evidence type="ECO:0000313" key="3">
    <source>
        <dbReference type="Proteomes" id="UP000785679"/>
    </source>
</evidence>
<dbReference type="Proteomes" id="UP000785679">
    <property type="component" value="Unassembled WGS sequence"/>
</dbReference>
<dbReference type="AlphaFoldDB" id="A0A8J8NHQ9"/>
<keyword evidence="1" id="KW-0472">Membrane</keyword>
<keyword evidence="1" id="KW-1133">Transmembrane helix</keyword>
<reference evidence="2" key="1">
    <citation type="submission" date="2019-06" db="EMBL/GenBank/DDBJ databases">
        <authorList>
            <person name="Zheng W."/>
        </authorList>
    </citation>
    <scope>NUCLEOTIDE SEQUENCE</scope>
    <source>
        <strain evidence="2">QDHG01</strain>
    </source>
</reference>
<keyword evidence="3" id="KW-1185">Reference proteome</keyword>
<evidence type="ECO:0000313" key="2">
    <source>
        <dbReference type="EMBL" id="TNV74756.1"/>
    </source>
</evidence>